<keyword evidence="3" id="KW-1185">Reference proteome</keyword>
<dbReference type="EMBL" id="JBHUNA010000009">
    <property type="protein sequence ID" value="MFD2760328.1"/>
    <property type="molecule type" value="Genomic_DNA"/>
</dbReference>
<evidence type="ECO:0000313" key="2">
    <source>
        <dbReference type="EMBL" id="MFD2760328.1"/>
    </source>
</evidence>
<organism evidence="2 3">
    <name type="scientific">Lentibacillus juripiscarius</name>
    <dbReference type="NCBI Taxonomy" id="257446"/>
    <lineage>
        <taxon>Bacteria</taxon>
        <taxon>Bacillati</taxon>
        <taxon>Bacillota</taxon>
        <taxon>Bacilli</taxon>
        <taxon>Bacillales</taxon>
        <taxon>Bacillaceae</taxon>
        <taxon>Lentibacillus</taxon>
    </lineage>
</organism>
<dbReference type="PROSITE" id="PS51677">
    <property type="entry name" value="NODB"/>
    <property type="match status" value="1"/>
</dbReference>
<sequence>MFRYRGLVHVCLFTLLVIASFGNTYNPFKANEAVTFSHTVSEVSKQEDPLYAEIKQKRSDYEKEPENAVIDKVWKKTPGLNGLKVDLDQSYEQMKKEGVFDETLLAYEQIPPEVSMDELPAAPIYRGHPDKNMVALMINVSWGKEYIPPILNTLKENNVKATFFVEGKWAKENSDYVKMINEQGHVIGNHAYNHPDMARLSSRQTNEQLTRTNEILKAITGDVPKWFAPPSGSYSDQTVTTAAKKDMETILWTVDTIDWKNPSESVMINRVMTNIHPGATVLMHPTSPIAEGLDSLITGIKEKGYKIGTIDQLLSEERQHTLK</sequence>
<dbReference type="SUPFAM" id="SSF88713">
    <property type="entry name" value="Glycoside hydrolase/deacetylase"/>
    <property type="match status" value="1"/>
</dbReference>
<dbReference type="InterPro" id="IPR050248">
    <property type="entry name" value="Polysacc_deacetylase_ArnD"/>
</dbReference>
<gene>
    <name evidence="2" type="ORF">ACFSUO_04990</name>
</gene>
<reference evidence="3" key="1">
    <citation type="journal article" date="2019" name="Int. J. Syst. Evol. Microbiol.">
        <title>The Global Catalogue of Microorganisms (GCM) 10K type strain sequencing project: providing services to taxonomists for standard genome sequencing and annotation.</title>
        <authorList>
            <consortium name="The Broad Institute Genomics Platform"/>
            <consortium name="The Broad Institute Genome Sequencing Center for Infectious Disease"/>
            <person name="Wu L."/>
            <person name="Ma J."/>
        </authorList>
    </citation>
    <scope>NUCLEOTIDE SEQUENCE [LARGE SCALE GENOMIC DNA]</scope>
    <source>
        <strain evidence="3">TISTR 1535</strain>
    </source>
</reference>
<name>A0ABW5V2W1_9BACI</name>
<feature type="domain" description="NodB homology" evidence="1">
    <location>
        <begin position="132"/>
        <end position="308"/>
    </location>
</feature>
<dbReference type="Proteomes" id="UP001597502">
    <property type="component" value="Unassembled WGS sequence"/>
</dbReference>
<accession>A0ABW5V2W1</accession>
<dbReference type="PANTHER" id="PTHR10587">
    <property type="entry name" value="GLYCOSYL TRANSFERASE-RELATED"/>
    <property type="match status" value="1"/>
</dbReference>
<dbReference type="InterPro" id="IPR002509">
    <property type="entry name" value="NODB_dom"/>
</dbReference>
<evidence type="ECO:0000313" key="3">
    <source>
        <dbReference type="Proteomes" id="UP001597502"/>
    </source>
</evidence>
<dbReference type="InterPro" id="IPR014228">
    <property type="entry name" value="Spore_polysacc_deacetyl_YlxY"/>
</dbReference>
<dbReference type="Gene3D" id="3.20.20.370">
    <property type="entry name" value="Glycoside hydrolase/deacetylase"/>
    <property type="match status" value="1"/>
</dbReference>
<dbReference type="NCBIfam" id="TIGR02873">
    <property type="entry name" value="spore_ylxY"/>
    <property type="match status" value="1"/>
</dbReference>
<evidence type="ECO:0000259" key="1">
    <source>
        <dbReference type="PROSITE" id="PS51677"/>
    </source>
</evidence>
<dbReference type="Pfam" id="PF01522">
    <property type="entry name" value="Polysacc_deac_1"/>
    <property type="match status" value="1"/>
</dbReference>
<proteinExistence type="predicted"/>
<dbReference type="PANTHER" id="PTHR10587:SF80">
    <property type="entry name" value="CHITOOLIGOSACCHARIDE DEACETYLASE"/>
    <property type="match status" value="1"/>
</dbReference>
<protein>
    <submittedName>
        <fullName evidence="2">Polysaccharide deacetylase family protein</fullName>
    </submittedName>
</protein>
<dbReference type="CDD" id="cd10950">
    <property type="entry name" value="CE4_BsYlxY_like"/>
    <property type="match status" value="1"/>
</dbReference>
<dbReference type="InterPro" id="IPR011330">
    <property type="entry name" value="Glyco_hydro/deAcase_b/a-brl"/>
</dbReference>
<comment type="caution">
    <text evidence="2">The sequence shown here is derived from an EMBL/GenBank/DDBJ whole genome shotgun (WGS) entry which is preliminary data.</text>
</comment>
<dbReference type="RefSeq" id="WP_382391710.1">
    <property type="nucleotide sequence ID" value="NZ_JBHUNA010000009.1"/>
</dbReference>